<accession>A0ABP9CC98</accession>
<dbReference type="SUPFAM" id="SSF111126">
    <property type="entry name" value="Ligand-binding domain in the NO signalling and Golgi transport"/>
    <property type="match status" value="1"/>
</dbReference>
<dbReference type="Gene3D" id="3.90.1520.10">
    <property type="entry name" value="H-NOX domain"/>
    <property type="match status" value="1"/>
</dbReference>
<dbReference type="RefSeq" id="WP_345304834.1">
    <property type="nucleotide sequence ID" value="NZ_BAABJE010000030.1"/>
</dbReference>
<dbReference type="PANTHER" id="PTHR45655">
    <property type="entry name" value="GUANYLATE CYCLASE SOLUBLE SUBUNIT BETA-2"/>
    <property type="match status" value="1"/>
</dbReference>
<feature type="domain" description="4-vinyl reductase 4VR" evidence="1">
    <location>
        <begin position="118"/>
        <end position="179"/>
    </location>
</feature>
<reference evidence="3" key="1">
    <citation type="journal article" date="2019" name="Int. J. Syst. Evol. Microbiol.">
        <title>The Global Catalogue of Microorganisms (GCM) 10K type strain sequencing project: providing services to taxonomists for standard genome sequencing and annotation.</title>
        <authorList>
            <consortium name="The Broad Institute Genomics Platform"/>
            <consortium name="The Broad Institute Genome Sequencing Center for Infectious Disease"/>
            <person name="Wu L."/>
            <person name="Ma J."/>
        </authorList>
    </citation>
    <scope>NUCLEOTIDE SEQUENCE [LARGE SCALE GENOMIC DNA]</scope>
    <source>
        <strain evidence="3">JCM 18204</strain>
    </source>
</reference>
<dbReference type="InterPro" id="IPR024096">
    <property type="entry name" value="NO_sig/Golgi_transp_ligand-bd"/>
</dbReference>
<organism evidence="2 3">
    <name type="scientific">Lysobacter hankyongensis</name>
    <dbReference type="NCBI Taxonomy" id="1176535"/>
    <lineage>
        <taxon>Bacteria</taxon>
        <taxon>Pseudomonadati</taxon>
        <taxon>Pseudomonadota</taxon>
        <taxon>Gammaproteobacteria</taxon>
        <taxon>Lysobacterales</taxon>
        <taxon>Lysobacteraceae</taxon>
        <taxon>Lysobacter</taxon>
    </lineage>
</organism>
<dbReference type="InterPro" id="IPR011644">
    <property type="entry name" value="Heme_NO-bd"/>
</dbReference>
<comment type="caution">
    <text evidence="2">The sequence shown here is derived from an EMBL/GenBank/DDBJ whole genome shotgun (WGS) entry which is preliminary data.</text>
</comment>
<evidence type="ECO:0000313" key="2">
    <source>
        <dbReference type="EMBL" id="GAA4806738.1"/>
    </source>
</evidence>
<sequence>MYGVIFDFLRSYVIERHGGRATWDALLAEAGIGYKVYFPVAQYPDEEIVNLASTAARMLKVPLPAVLEDFGDFVGPSLVTYYEMFVRPEWRTFEVLENASNKIHDAIHRHNPRRNPPELRATRQGEHRMLLTYHSERRLCFVAKGIVKGLSKKYGEDIEVRETQCMHYGAERCHFEILRRSPVGYGMD</sequence>
<dbReference type="InterPro" id="IPR038158">
    <property type="entry name" value="H-NOX_domain_sf"/>
</dbReference>
<keyword evidence="3" id="KW-1185">Reference proteome</keyword>
<dbReference type="Proteomes" id="UP001499959">
    <property type="component" value="Unassembled WGS sequence"/>
</dbReference>
<protein>
    <recommendedName>
        <fullName evidence="1">4-vinyl reductase 4VR domain-containing protein</fullName>
    </recommendedName>
</protein>
<proteinExistence type="predicted"/>
<dbReference type="InterPro" id="IPR004096">
    <property type="entry name" value="V4R"/>
</dbReference>
<dbReference type="PANTHER" id="PTHR45655:SF13">
    <property type="entry name" value="SOLUBLE GUANYLATE CYCLASE GCY-32-RELATED"/>
    <property type="match status" value="1"/>
</dbReference>
<evidence type="ECO:0000259" key="1">
    <source>
        <dbReference type="SMART" id="SM00989"/>
    </source>
</evidence>
<dbReference type="EMBL" id="BAABJE010000030">
    <property type="protein sequence ID" value="GAA4806738.1"/>
    <property type="molecule type" value="Genomic_DNA"/>
</dbReference>
<gene>
    <name evidence="2" type="ORF">GCM10023307_36760</name>
</gene>
<dbReference type="SMART" id="SM00989">
    <property type="entry name" value="V4R"/>
    <property type="match status" value="1"/>
</dbReference>
<evidence type="ECO:0000313" key="3">
    <source>
        <dbReference type="Proteomes" id="UP001499959"/>
    </source>
</evidence>
<name>A0ABP9CC98_9GAMM</name>
<dbReference type="Pfam" id="PF07700">
    <property type="entry name" value="HNOB"/>
    <property type="match status" value="1"/>
</dbReference>